<evidence type="ECO:0000256" key="7">
    <source>
        <dbReference type="PROSITE-ProRule" id="PRU01240"/>
    </source>
</evidence>
<dbReference type="PROSITE" id="PS51829">
    <property type="entry name" value="P_HOMO_B"/>
    <property type="match status" value="1"/>
</dbReference>
<feature type="active site" description="Charge relay system" evidence="7">
    <location>
        <position position="400"/>
    </location>
</feature>
<evidence type="ECO:0000256" key="3">
    <source>
        <dbReference type="ARBA" id="ARBA00022729"/>
    </source>
</evidence>
<feature type="signal peptide" evidence="10">
    <location>
        <begin position="1"/>
        <end position="15"/>
    </location>
</feature>
<evidence type="ECO:0000256" key="5">
    <source>
        <dbReference type="ARBA" id="ARBA00022825"/>
    </source>
</evidence>
<dbReference type="InterPro" id="IPR023828">
    <property type="entry name" value="Peptidase_S8_Ser-AS"/>
</dbReference>
<feature type="compositionally biased region" description="Polar residues" evidence="8">
    <location>
        <begin position="652"/>
        <end position="661"/>
    </location>
</feature>
<dbReference type="Pfam" id="PF01483">
    <property type="entry name" value="P_proprotein"/>
    <property type="match status" value="1"/>
</dbReference>
<keyword evidence="9" id="KW-0472">Membrane</keyword>
<feature type="region of interest" description="Disordered" evidence="8">
    <location>
        <begin position="794"/>
        <end position="866"/>
    </location>
</feature>
<dbReference type="SUPFAM" id="SSF49785">
    <property type="entry name" value="Galactose-binding domain-like"/>
    <property type="match status" value="1"/>
</dbReference>
<dbReference type="PROSITE" id="PS00137">
    <property type="entry name" value="SUBTILASE_HIS"/>
    <property type="match status" value="1"/>
</dbReference>
<dbReference type="PANTHER" id="PTHR42884">
    <property type="entry name" value="PROPROTEIN CONVERTASE SUBTILISIN/KEXIN-RELATED"/>
    <property type="match status" value="1"/>
</dbReference>
<dbReference type="Proteomes" id="UP000815677">
    <property type="component" value="Unassembled WGS sequence"/>
</dbReference>
<keyword evidence="6" id="KW-0106">Calcium</keyword>
<dbReference type="EMBL" id="DF848485">
    <property type="protein sequence ID" value="GAT53796.1"/>
    <property type="molecule type" value="Genomic_DNA"/>
</dbReference>
<evidence type="ECO:0000256" key="8">
    <source>
        <dbReference type="SAM" id="MobiDB-lite"/>
    </source>
</evidence>
<dbReference type="PROSITE" id="PS51892">
    <property type="entry name" value="SUBTILASE"/>
    <property type="match status" value="1"/>
</dbReference>
<feature type="active site" description="Charge relay system" evidence="7">
    <location>
        <position position="190"/>
    </location>
</feature>
<feature type="active site" description="Charge relay system" evidence="7">
    <location>
        <position position="228"/>
    </location>
</feature>
<comment type="similarity">
    <text evidence="1">Belongs to the peptidase S8 family. Furin subfamily.</text>
</comment>
<feature type="region of interest" description="Disordered" evidence="8">
    <location>
        <begin position="638"/>
        <end position="708"/>
    </location>
</feature>
<protein>
    <recommendedName>
        <fullName evidence="11">P/Homo B domain-containing protein</fullName>
    </recommendedName>
</protein>
<evidence type="ECO:0000256" key="1">
    <source>
        <dbReference type="ARBA" id="ARBA00005325"/>
    </source>
</evidence>
<evidence type="ECO:0000313" key="12">
    <source>
        <dbReference type="EMBL" id="GAT53796.1"/>
    </source>
</evidence>
<dbReference type="SUPFAM" id="SSF52743">
    <property type="entry name" value="Subtilisin-like"/>
    <property type="match status" value="1"/>
</dbReference>
<keyword evidence="13" id="KW-1185">Reference proteome</keyword>
<accession>A0ABQ0LRU5</accession>
<sequence length="866" mass="93567">MLLPWSLLLLPTILATRPAKRFYDTHDYYVLEHNPDGGASLAEAAVALGVEVVEQAGHLADHWLVRVEKPSLGARSEESDAILETYERLRRATPNIDRRSANLAASMPFLQRQVLRQRVKRAPPPVKPPPEPSLAQTVADKMGIADPLFTHQWHLVNDFPESSPEHSMNVAPAWEELGLTGRGIISSLVDDGLDYTSEDLKDNFDEWDSYDFNDHENLPYPKLGDDHHGTRCAGQIAAVRNTVCGVGIAYNSKVAGVRILSGPISDADEAASLNYGMHNVSIYSCSWGPPDNGKSMEAPGYLIKKAIVNGINNGRNGLGSLFVFASGNGASHGDHCNADGYTNSIYSVTVSAIDYKGLHPYYSEPCAANMIVAYSSGSGKSIVTTDKGENSCASTHGGTSAAAPNAVGVFALALEARPDLSWRDIQYLCILTARQINKDDPDWEPTALPDRMYSYKFGFGALDAYEYLKAAQTWQLVKPQVWFYSPTIQLNNGTMPSLEQYSGGTLITQEGITSVMTVTSDQASAANLDKLEHINVKVWIDHTRRGDVEVEITSPSGIRSVLGTKRDSDAAKTGFPGWTFMSVKHWGEDPVGDWVIRVSDQGTEGHNGSFLGWNMIFWGSAIDASKATALFEVPHDEDDVALPPHETPRPSPTATVATTTKQHAKPTEHLPSDHVSAPGQTPTPGNDDIAISSAAPSASGTPTASSVPTADEGWFSDMSNLVKNQAWFFVALGAVVIFGAATAFFFWRRARARRLSEYASLPVGDDLPMSGLGGARLSSGGATRTKELYDAFGEVSDDEDDDDADEQTRLNASGSGRAYHDDPRRGSATRLTEAQYRDEPEPGQRGSGATSPEGAPHSDGSWEHAA</sequence>
<keyword evidence="3 10" id="KW-0732">Signal</keyword>
<keyword evidence="5 7" id="KW-0720">Serine protease</keyword>
<keyword evidence="4 7" id="KW-0378">Hydrolase</keyword>
<organism evidence="12 13">
    <name type="scientific">Mycena chlorophos</name>
    <name type="common">Agaric fungus</name>
    <name type="synonym">Agaricus chlorophos</name>
    <dbReference type="NCBI Taxonomy" id="658473"/>
    <lineage>
        <taxon>Eukaryota</taxon>
        <taxon>Fungi</taxon>
        <taxon>Dikarya</taxon>
        <taxon>Basidiomycota</taxon>
        <taxon>Agaricomycotina</taxon>
        <taxon>Agaricomycetes</taxon>
        <taxon>Agaricomycetidae</taxon>
        <taxon>Agaricales</taxon>
        <taxon>Marasmiineae</taxon>
        <taxon>Mycenaceae</taxon>
        <taxon>Mycena</taxon>
    </lineage>
</organism>
<keyword evidence="2 7" id="KW-0645">Protease</keyword>
<dbReference type="InterPro" id="IPR002884">
    <property type="entry name" value="P_dom"/>
</dbReference>
<dbReference type="Pfam" id="PF00082">
    <property type="entry name" value="Peptidase_S8"/>
    <property type="match status" value="1"/>
</dbReference>
<dbReference type="InterPro" id="IPR022398">
    <property type="entry name" value="Peptidase_S8_His-AS"/>
</dbReference>
<dbReference type="Gene3D" id="3.40.50.200">
    <property type="entry name" value="Peptidase S8/S53 domain"/>
    <property type="match status" value="1"/>
</dbReference>
<dbReference type="PANTHER" id="PTHR42884:SF14">
    <property type="entry name" value="NEUROENDOCRINE CONVERTASE 1"/>
    <property type="match status" value="1"/>
</dbReference>
<feature type="chain" id="PRO_5045353641" description="P/Homo B domain-containing protein" evidence="10">
    <location>
        <begin position="16"/>
        <end position="866"/>
    </location>
</feature>
<dbReference type="InterPro" id="IPR015500">
    <property type="entry name" value="Peptidase_S8_subtilisin-rel"/>
</dbReference>
<proteinExistence type="inferred from homology"/>
<keyword evidence="9" id="KW-1133">Transmembrane helix</keyword>
<dbReference type="InterPro" id="IPR034182">
    <property type="entry name" value="Kexin/furin"/>
</dbReference>
<feature type="transmembrane region" description="Helical" evidence="9">
    <location>
        <begin position="726"/>
        <end position="747"/>
    </location>
</feature>
<evidence type="ECO:0000256" key="4">
    <source>
        <dbReference type="ARBA" id="ARBA00022801"/>
    </source>
</evidence>
<dbReference type="Gene3D" id="2.60.120.260">
    <property type="entry name" value="Galactose-binding domain-like"/>
    <property type="match status" value="1"/>
</dbReference>
<feature type="compositionally biased region" description="Low complexity" evidence="8">
    <location>
        <begin position="690"/>
        <end position="708"/>
    </location>
</feature>
<keyword evidence="9" id="KW-0812">Transmembrane</keyword>
<reference evidence="12" key="1">
    <citation type="submission" date="2014-09" db="EMBL/GenBank/DDBJ databases">
        <title>Genome sequence of the luminous mushroom Mycena chlorophos for searching fungal bioluminescence genes.</title>
        <authorList>
            <person name="Tanaka Y."/>
            <person name="Kasuga D."/>
            <person name="Oba Y."/>
            <person name="Hase S."/>
            <person name="Sato K."/>
            <person name="Oba Y."/>
            <person name="Sakakibara Y."/>
        </authorList>
    </citation>
    <scope>NUCLEOTIDE SEQUENCE</scope>
</reference>
<feature type="domain" description="P/Homo B" evidence="11">
    <location>
        <begin position="477"/>
        <end position="623"/>
    </location>
</feature>
<evidence type="ECO:0000256" key="9">
    <source>
        <dbReference type="SAM" id="Phobius"/>
    </source>
</evidence>
<dbReference type="CDD" id="cd04059">
    <property type="entry name" value="Peptidases_S8_Protein_convertases_Kexins_Furin-like"/>
    <property type="match status" value="1"/>
</dbReference>
<dbReference type="PROSITE" id="PS00138">
    <property type="entry name" value="SUBTILASE_SER"/>
    <property type="match status" value="1"/>
</dbReference>
<dbReference type="PRINTS" id="PR00723">
    <property type="entry name" value="SUBTILISIN"/>
</dbReference>
<gene>
    <name evidence="12" type="ORF">MCHLO_10711</name>
</gene>
<evidence type="ECO:0000313" key="13">
    <source>
        <dbReference type="Proteomes" id="UP000815677"/>
    </source>
</evidence>
<dbReference type="InterPro" id="IPR000209">
    <property type="entry name" value="Peptidase_S8/S53_dom"/>
</dbReference>
<evidence type="ECO:0000256" key="10">
    <source>
        <dbReference type="SAM" id="SignalP"/>
    </source>
</evidence>
<evidence type="ECO:0000256" key="2">
    <source>
        <dbReference type="ARBA" id="ARBA00022670"/>
    </source>
</evidence>
<evidence type="ECO:0000256" key="6">
    <source>
        <dbReference type="ARBA" id="ARBA00022837"/>
    </source>
</evidence>
<dbReference type="InterPro" id="IPR036852">
    <property type="entry name" value="Peptidase_S8/S53_dom_sf"/>
</dbReference>
<evidence type="ECO:0000259" key="11">
    <source>
        <dbReference type="PROSITE" id="PS51829"/>
    </source>
</evidence>
<name>A0ABQ0LRU5_MYCCL</name>
<dbReference type="InterPro" id="IPR008979">
    <property type="entry name" value="Galactose-bd-like_sf"/>
</dbReference>
<feature type="compositionally biased region" description="Acidic residues" evidence="8">
    <location>
        <begin position="795"/>
        <end position="805"/>
    </location>
</feature>